<dbReference type="OrthoDB" id="9781031at2"/>
<feature type="domain" description="Gfo/Idh/MocA-like oxidoreductase N-terminal" evidence="1">
    <location>
        <begin position="64"/>
        <end position="141"/>
    </location>
</feature>
<proteinExistence type="predicted"/>
<dbReference type="Gene3D" id="3.40.50.720">
    <property type="entry name" value="NAD(P)-binding Rossmann-like Domain"/>
    <property type="match status" value="1"/>
</dbReference>
<dbReference type="EMBL" id="CP041690">
    <property type="protein sequence ID" value="QEE20306.1"/>
    <property type="molecule type" value="Genomic_DNA"/>
</dbReference>
<dbReference type="InterPro" id="IPR000683">
    <property type="entry name" value="Gfo/Idh/MocA-like_OxRdtase_N"/>
</dbReference>
<accession>A0A5B9DMR1</accession>
<dbReference type="InterPro" id="IPR036291">
    <property type="entry name" value="NAD(P)-bd_dom_sf"/>
</dbReference>
<gene>
    <name evidence="2" type="ORF">FNA67_09025</name>
</gene>
<keyword evidence="3" id="KW-1185">Reference proteome</keyword>
<dbReference type="SUPFAM" id="SSF51735">
    <property type="entry name" value="NAD(P)-binding Rossmann-fold domains"/>
    <property type="match status" value="1"/>
</dbReference>
<dbReference type="RefSeq" id="WP_147655809.1">
    <property type="nucleotide sequence ID" value="NZ_BMFM01000001.1"/>
</dbReference>
<organism evidence="2 3">
    <name type="scientific">Paradevosia tibetensis</name>
    <dbReference type="NCBI Taxonomy" id="1447062"/>
    <lineage>
        <taxon>Bacteria</taxon>
        <taxon>Pseudomonadati</taxon>
        <taxon>Pseudomonadota</taxon>
        <taxon>Alphaproteobacteria</taxon>
        <taxon>Hyphomicrobiales</taxon>
        <taxon>Devosiaceae</taxon>
        <taxon>Paradevosia</taxon>
    </lineage>
</organism>
<protein>
    <submittedName>
        <fullName evidence="2">Oxidoreductase</fullName>
    </submittedName>
</protein>
<sequence>MSLKPFGDKPLRLAMLGMVEGNGHPYSWSIIINGRYDADALSRCPYPAIRDYIGKQPVSTLGIPGAEVTHVWTDKPEEAPMVAQVAGIENVVARPEDVIGHVDAVFVATDKGEEHVERCRPFVEAGIPIFVDKPLCIGREDLATFDRWIAEGKPIISSSAMRFCKEFQPYHGSTYEFGDLRLLTVTMAKSWEAYGIHALEAMYPILGPGFLSVQTIGEPGSNIVHLNHKSGTNVVLSVISDLYGGFGLMTLAGSKASAQIKFFDNYYSFKTQLESFISYLRTGQAPVPWAETRELMQLVIAGIESRRQGGRKVLLTELESAA</sequence>
<dbReference type="AlphaFoldDB" id="A0A5B9DMR1"/>
<dbReference type="Pfam" id="PF01408">
    <property type="entry name" value="GFO_IDH_MocA"/>
    <property type="match status" value="1"/>
</dbReference>
<dbReference type="KEGG" id="yti:FNA67_09025"/>
<evidence type="ECO:0000313" key="2">
    <source>
        <dbReference type="EMBL" id="QEE20306.1"/>
    </source>
</evidence>
<dbReference type="GO" id="GO:0000166">
    <property type="term" value="F:nucleotide binding"/>
    <property type="evidence" value="ECO:0007669"/>
    <property type="project" value="InterPro"/>
</dbReference>
<dbReference type="Proteomes" id="UP000321062">
    <property type="component" value="Chromosome"/>
</dbReference>
<reference evidence="2 3" key="1">
    <citation type="journal article" date="2015" name="Int. J. Syst. Evol. Microbiol.">
        <title>Youhaiella tibetensis gen. nov., sp. nov., isolated from subsurface sediment.</title>
        <authorList>
            <person name="Wang Y.X."/>
            <person name="Huang F.Q."/>
            <person name="Nogi Y."/>
            <person name="Pang S.J."/>
            <person name="Wang P.K."/>
            <person name="Lv J."/>
        </authorList>
    </citation>
    <scope>NUCLEOTIDE SEQUENCE [LARGE SCALE GENOMIC DNA]</scope>
    <source>
        <strain evidence="3">fig4</strain>
    </source>
</reference>
<evidence type="ECO:0000259" key="1">
    <source>
        <dbReference type="Pfam" id="PF01408"/>
    </source>
</evidence>
<name>A0A5B9DMR1_9HYPH</name>
<evidence type="ECO:0000313" key="3">
    <source>
        <dbReference type="Proteomes" id="UP000321062"/>
    </source>
</evidence>